<name>F7NM51_9FIRM</name>
<evidence type="ECO:0000259" key="4">
    <source>
        <dbReference type="PROSITE" id="PS01124"/>
    </source>
</evidence>
<dbReference type="STRING" id="1009370.ALO_15892"/>
<keyword evidence="3" id="KW-0804">Transcription</keyword>
<dbReference type="OrthoDB" id="9807321at2"/>
<proteinExistence type="predicted"/>
<dbReference type="GO" id="GO:0003700">
    <property type="term" value="F:DNA-binding transcription factor activity"/>
    <property type="evidence" value="ECO:0007669"/>
    <property type="project" value="InterPro"/>
</dbReference>
<feature type="domain" description="HTH araC/xylS-type" evidence="4">
    <location>
        <begin position="171"/>
        <end position="269"/>
    </location>
</feature>
<dbReference type="Proteomes" id="UP000003240">
    <property type="component" value="Unassembled WGS sequence"/>
</dbReference>
<organism evidence="5 6">
    <name type="scientific">Acetonema longum DSM 6540</name>
    <dbReference type="NCBI Taxonomy" id="1009370"/>
    <lineage>
        <taxon>Bacteria</taxon>
        <taxon>Bacillati</taxon>
        <taxon>Bacillota</taxon>
        <taxon>Negativicutes</taxon>
        <taxon>Acetonemataceae</taxon>
        <taxon>Acetonema</taxon>
    </lineage>
</organism>
<dbReference type="InterPro" id="IPR009057">
    <property type="entry name" value="Homeodomain-like_sf"/>
</dbReference>
<dbReference type="eggNOG" id="COG2207">
    <property type="taxonomic scope" value="Bacteria"/>
</dbReference>
<dbReference type="PANTHER" id="PTHR43280">
    <property type="entry name" value="ARAC-FAMILY TRANSCRIPTIONAL REGULATOR"/>
    <property type="match status" value="1"/>
</dbReference>
<dbReference type="SMART" id="SM00342">
    <property type="entry name" value="HTH_ARAC"/>
    <property type="match status" value="1"/>
</dbReference>
<dbReference type="EMBL" id="AFGF01000162">
    <property type="protein sequence ID" value="EGO62852.1"/>
    <property type="molecule type" value="Genomic_DNA"/>
</dbReference>
<reference evidence="5 6" key="1">
    <citation type="journal article" date="2011" name="EMBO J.">
        <title>Structural diversity of bacterial flagellar motors.</title>
        <authorList>
            <person name="Chen S."/>
            <person name="Beeby M."/>
            <person name="Murphy G.E."/>
            <person name="Leadbetter J.R."/>
            <person name="Hendrixson D.R."/>
            <person name="Briegel A."/>
            <person name="Li Z."/>
            <person name="Shi J."/>
            <person name="Tocheva E.I."/>
            <person name="Muller A."/>
            <person name="Dobro M.J."/>
            <person name="Jensen G.J."/>
        </authorList>
    </citation>
    <scope>NUCLEOTIDE SEQUENCE [LARGE SCALE GENOMIC DNA]</scope>
    <source>
        <strain evidence="5 6">DSM 6540</strain>
    </source>
</reference>
<accession>F7NM51</accession>
<dbReference type="PROSITE" id="PS00041">
    <property type="entry name" value="HTH_ARAC_FAMILY_1"/>
    <property type="match status" value="1"/>
</dbReference>
<dbReference type="InterPro" id="IPR018060">
    <property type="entry name" value="HTH_AraC"/>
</dbReference>
<dbReference type="SUPFAM" id="SSF46689">
    <property type="entry name" value="Homeodomain-like"/>
    <property type="match status" value="2"/>
</dbReference>
<dbReference type="RefSeq" id="WP_004097442.1">
    <property type="nucleotide sequence ID" value="NZ_AFGF01000162.1"/>
</dbReference>
<dbReference type="Gene3D" id="1.10.10.60">
    <property type="entry name" value="Homeodomain-like"/>
    <property type="match status" value="2"/>
</dbReference>
<dbReference type="PANTHER" id="PTHR43280:SF29">
    <property type="entry name" value="ARAC-FAMILY TRANSCRIPTIONAL REGULATOR"/>
    <property type="match status" value="1"/>
</dbReference>
<evidence type="ECO:0000256" key="3">
    <source>
        <dbReference type="ARBA" id="ARBA00023163"/>
    </source>
</evidence>
<comment type="caution">
    <text evidence="5">The sequence shown here is derived from an EMBL/GenBank/DDBJ whole genome shotgun (WGS) entry which is preliminary data.</text>
</comment>
<evidence type="ECO:0000256" key="1">
    <source>
        <dbReference type="ARBA" id="ARBA00023015"/>
    </source>
</evidence>
<keyword evidence="6" id="KW-1185">Reference proteome</keyword>
<gene>
    <name evidence="5" type="ORF">ALO_15892</name>
</gene>
<protein>
    <submittedName>
        <fullName evidence="5">AraC/XylS family transcriptional regulator</fullName>
    </submittedName>
</protein>
<evidence type="ECO:0000256" key="2">
    <source>
        <dbReference type="ARBA" id="ARBA00023125"/>
    </source>
</evidence>
<dbReference type="InterPro" id="IPR018062">
    <property type="entry name" value="HTH_AraC-typ_CS"/>
</dbReference>
<dbReference type="SUPFAM" id="SSF51215">
    <property type="entry name" value="Regulatory protein AraC"/>
    <property type="match status" value="1"/>
</dbReference>
<dbReference type="Pfam" id="PF12833">
    <property type="entry name" value="HTH_18"/>
    <property type="match status" value="1"/>
</dbReference>
<evidence type="ECO:0000313" key="5">
    <source>
        <dbReference type="EMBL" id="EGO62852.1"/>
    </source>
</evidence>
<keyword evidence="1" id="KW-0805">Transcription regulation</keyword>
<dbReference type="PROSITE" id="PS01124">
    <property type="entry name" value="HTH_ARAC_FAMILY_2"/>
    <property type="match status" value="1"/>
</dbReference>
<evidence type="ECO:0000313" key="6">
    <source>
        <dbReference type="Proteomes" id="UP000003240"/>
    </source>
</evidence>
<dbReference type="InterPro" id="IPR037923">
    <property type="entry name" value="HTH-like"/>
</dbReference>
<dbReference type="AlphaFoldDB" id="F7NM51"/>
<keyword evidence="2" id="KW-0238">DNA-binding</keyword>
<sequence length="276" mass="31463">MQVDINQLAGNFSRISFQIIDVIKATVPPGKKCLDVFTPAVSGLIFPLQGRARMHFDGVAYEMSPGKIFHGGPNMPLNKEVVGDVEWSYMVVHYQVADSARKEFPQAFSHYQLDSGHSPRIRDLLHRLHHVCAKPGNLPALQAKSLFFGILDETLTSAGSRYNQQDRELVEQAIEYMKHHYREPLTIAAWAGQYGLNSKQFAYLFQKHTGIAPLDYLIDYRVRRARELLCATFRSIAEISTCVGYPDPYYFSKLFKKRTGFTPTTLREKFGLRRSL</sequence>
<dbReference type="GO" id="GO:0043565">
    <property type="term" value="F:sequence-specific DNA binding"/>
    <property type="evidence" value="ECO:0007669"/>
    <property type="project" value="InterPro"/>
</dbReference>